<gene>
    <name evidence="13" type="ORF">ONB1V03_LOCUS12027</name>
</gene>
<feature type="signal peptide" evidence="11">
    <location>
        <begin position="1"/>
        <end position="26"/>
    </location>
</feature>
<dbReference type="Pfam" id="PF13855">
    <property type="entry name" value="LRR_8"/>
    <property type="match status" value="3"/>
</dbReference>
<dbReference type="FunFam" id="2.60.40.10:FF:000032">
    <property type="entry name" value="palladin isoform X1"/>
    <property type="match status" value="1"/>
</dbReference>
<dbReference type="Gene3D" id="3.80.10.10">
    <property type="entry name" value="Ribonuclease Inhibitor"/>
    <property type="match status" value="5"/>
</dbReference>
<feature type="chain" id="PRO_5035592578" description="Ig-like domain-containing protein" evidence="11">
    <location>
        <begin position="27"/>
        <end position="822"/>
    </location>
</feature>
<dbReference type="Proteomes" id="UP000728032">
    <property type="component" value="Unassembled WGS sequence"/>
</dbReference>
<dbReference type="InterPro" id="IPR036116">
    <property type="entry name" value="FN3_sf"/>
</dbReference>
<evidence type="ECO:0000256" key="10">
    <source>
        <dbReference type="ARBA" id="ARBA00023319"/>
    </source>
</evidence>
<dbReference type="InterPro" id="IPR003598">
    <property type="entry name" value="Ig_sub2"/>
</dbReference>
<organism evidence="13">
    <name type="scientific">Oppiella nova</name>
    <dbReference type="NCBI Taxonomy" id="334625"/>
    <lineage>
        <taxon>Eukaryota</taxon>
        <taxon>Metazoa</taxon>
        <taxon>Ecdysozoa</taxon>
        <taxon>Arthropoda</taxon>
        <taxon>Chelicerata</taxon>
        <taxon>Arachnida</taxon>
        <taxon>Acari</taxon>
        <taxon>Acariformes</taxon>
        <taxon>Sarcoptiformes</taxon>
        <taxon>Oribatida</taxon>
        <taxon>Brachypylina</taxon>
        <taxon>Oppioidea</taxon>
        <taxon>Oppiidae</taxon>
        <taxon>Oppiella</taxon>
    </lineage>
</organism>
<dbReference type="PANTHER" id="PTHR45712">
    <property type="entry name" value="AGAP008170-PA"/>
    <property type="match status" value="1"/>
</dbReference>
<dbReference type="SMART" id="SM00365">
    <property type="entry name" value="LRR_SD22"/>
    <property type="match status" value="4"/>
</dbReference>
<evidence type="ECO:0000259" key="12">
    <source>
        <dbReference type="PROSITE" id="PS50835"/>
    </source>
</evidence>
<evidence type="ECO:0000256" key="8">
    <source>
        <dbReference type="ARBA" id="ARBA00023136"/>
    </source>
</evidence>
<dbReference type="GO" id="GO:0009653">
    <property type="term" value="P:anatomical structure morphogenesis"/>
    <property type="evidence" value="ECO:0007669"/>
    <property type="project" value="UniProtKB-ARBA"/>
</dbReference>
<accession>A0A7R9M848</accession>
<dbReference type="OrthoDB" id="676979at2759"/>
<dbReference type="EMBL" id="OC924226">
    <property type="protein sequence ID" value="CAD7655384.1"/>
    <property type="molecule type" value="Genomic_DNA"/>
</dbReference>
<dbReference type="InterPro" id="IPR001611">
    <property type="entry name" value="Leu-rich_rpt"/>
</dbReference>
<dbReference type="SUPFAM" id="SSF52058">
    <property type="entry name" value="L domain-like"/>
    <property type="match status" value="2"/>
</dbReference>
<evidence type="ECO:0000256" key="9">
    <source>
        <dbReference type="ARBA" id="ARBA00023157"/>
    </source>
</evidence>
<evidence type="ECO:0000256" key="6">
    <source>
        <dbReference type="ARBA" id="ARBA00022737"/>
    </source>
</evidence>
<dbReference type="InterPro" id="IPR050333">
    <property type="entry name" value="SLRP"/>
</dbReference>
<dbReference type="SMART" id="SM00409">
    <property type="entry name" value="IG"/>
    <property type="match status" value="1"/>
</dbReference>
<keyword evidence="9" id="KW-1015">Disulfide bond</keyword>
<proteinExistence type="predicted"/>
<sequence>MMSTIKRLVHWFHTISAVIFIHLGSCVTPSLIPEMINDNHRTNWTNTISCPKQCFCSLQLSIYSGELVQAVNCSFQSMSSIPKSIPLDTESLGLTYNLIEDLYEKFPAFDRLQELYLSHNQINHLGRGQTFCNLTHLKLLDISHNKFRTLFADVFRGLKRLEVLDLSNGHIKYIDEHAFDGLEMLKELNIENNQLSSIYLELFQSILNLSVLNVGGNSISHLTGGIFASMTGLRKLVLWRNRIVSINDNAFVGLELLEELYLNDNHLTRVPSIALQSLKRIITINMDSNPLEQLSTGDFVHIPVNHISVANCKQLVLIDKGAFWDLPNVNTILLHSNPNLQYIDSQSFLGVPLLHTLQLHECGLKTFQHDIIDYVHNDQQFHSKHKLKVTFDGNPILCDCNIQYLYQVLNVGGNSISHLTGGIFASMTGLRKLVLWRNRIVSINDNAFVGLELLEELYLNDNHLTRVPSIALQSLKRIITINMDSNPLEQLSTGDFVHIPVNHISVANCKQLVLIDKGAFWDLPNVNTILLHSNPNLQYIDSQSFLGVPLLHTLQLHECGLKTFQHDIIDYVHNDQQFHSKHKLKVTFDGNPILCDCNIQYLYQIVTIGKANVTIHKKIGDRHVFQCKALGLPVPKIIWILPNGDVLNDTSNQIHIQLKTPGSLRMFHLKPKDSGIYKCMAENRHGIALSSMEMLVNDIDLHLFALNVASTSVTLVWNGTARNLFPEYQILYHRIDGNNLMNNTTKYETVTIQHFLRSYTINNLIPNHKYKMCIAIRDDDNDITANLQLSCTVVQTAPAYMVGSMSGIPSNYLCHPILYTML</sequence>
<dbReference type="AlphaFoldDB" id="A0A7R9M848"/>
<evidence type="ECO:0000256" key="2">
    <source>
        <dbReference type="ARBA" id="ARBA00022475"/>
    </source>
</evidence>
<dbReference type="InterPro" id="IPR003591">
    <property type="entry name" value="Leu-rich_rpt_typical-subtyp"/>
</dbReference>
<dbReference type="FunFam" id="3.80.10.10:FF:001438">
    <property type="entry name" value="Uncharacterized protein"/>
    <property type="match status" value="1"/>
</dbReference>
<evidence type="ECO:0000256" key="11">
    <source>
        <dbReference type="SAM" id="SignalP"/>
    </source>
</evidence>
<evidence type="ECO:0000256" key="5">
    <source>
        <dbReference type="ARBA" id="ARBA00022729"/>
    </source>
</evidence>
<dbReference type="PROSITE" id="PS50835">
    <property type="entry name" value="IG_LIKE"/>
    <property type="match status" value="1"/>
</dbReference>
<dbReference type="InterPro" id="IPR003599">
    <property type="entry name" value="Ig_sub"/>
</dbReference>
<dbReference type="SUPFAM" id="SSF49265">
    <property type="entry name" value="Fibronectin type III"/>
    <property type="match status" value="1"/>
</dbReference>
<dbReference type="InterPro" id="IPR036179">
    <property type="entry name" value="Ig-like_dom_sf"/>
</dbReference>
<evidence type="ECO:0000313" key="14">
    <source>
        <dbReference type="Proteomes" id="UP000728032"/>
    </source>
</evidence>
<dbReference type="EMBL" id="CAJPVJ010009401">
    <property type="protein sequence ID" value="CAG2172571.1"/>
    <property type="molecule type" value="Genomic_DNA"/>
</dbReference>
<evidence type="ECO:0000256" key="4">
    <source>
        <dbReference type="ARBA" id="ARBA00022692"/>
    </source>
</evidence>
<feature type="domain" description="Ig-like" evidence="12">
    <location>
        <begin position="620"/>
        <end position="697"/>
    </location>
</feature>
<evidence type="ECO:0000256" key="1">
    <source>
        <dbReference type="ARBA" id="ARBA00004236"/>
    </source>
</evidence>
<dbReference type="InterPro" id="IPR013098">
    <property type="entry name" value="Ig_I-set"/>
</dbReference>
<evidence type="ECO:0000313" key="13">
    <source>
        <dbReference type="EMBL" id="CAD7655384.1"/>
    </source>
</evidence>
<keyword evidence="8" id="KW-0472">Membrane</keyword>
<keyword evidence="4" id="KW-0812">Transmembrane</keyword>
<keyword evidence="7" id="KW-1133">Transmembrane helix</keyword>
<dbReference type="SUPFAM" id="SSF48726">
    <property type="entry name" value="Immunoglobulin"/>
    <property type="match status" value="1"/>
</dbReference>
<keyword evidence="3" id="KW-0433">Leucine-rich repeat</keyword>
<dbReference type="PROSITE" id="PS51450">
    <property type="entry name" value="LRR"/>
    <property type="match status" value="3"/>
</dbReference>
<evidence type="ECO:0000256" key="7">
    <source>
        <dbReference type="ARBA" id="ARBA00022989"/>
    </source>
</evidence>
<dbReference type="CDD" id="cd00063">
    <property type="entry name" value="FN3"/>
    <property type="match status" value="1"/>
</dbReference>
<dbReference type="InterPro" id="IPR013783">
    <property type="entry name" value="Ig-like_fold"/>
</dbReference>
<keyword evidence="2" id="KW-1003">Cell membrane</keyword>
<dbReference type="InterPro" id="IPR007110">
    <property type="entry name" value="Ig-like_dom"/>
</dbReference>
<dbReference type="InterPro" id="IPR003961">
    <property type="entry name" value="FN3_dom"/>
</dbReference>
<keyword evidence="14" id="KW-1185">Reference proteome</keyword>
<dbReference type="GO" id="GO:0030154">
    <property type="term" value="P:cell differentiation"/>
    <property type="evidence" value="ECO:0007669"/>
    <property type="project" value="UniProtKB-ARBA"/>
</dbReference>
<dbReference type="Gene3D" id="2.60.40.10">
    <property type="entry name" value="Immunoglobulins"/>
    <property type="match status" value="2"/>
</dbReference>
<comment type="subcellular location">
    <subcellularLocation>
        <location evidence="1">Cell membrane</location>
    </subcellularLocation>
</comment>
<dbReference type="SMART" id="SM00369">
    <property type="entry name" value="LRR_TYP"/>
    <property type="match status" value="12"/>
</dbReference>
<reference evidence="13" key="1">
    <citation type="submission" date="2020-11" db="EMBL/GenBank/DDBJ databases">
        <authorList>
            <person name="Tran Van P."/>
        </authorList>
    </citation>
    <scope>NUCLEOTIDE SEQUENCE</scope>
</reference>
<dbReference type="InterPro" id="IPR032675">
    <property type="entry name" value="LRR_dom_sf"/>
</dbReference>
<keyword evidence="5 11" id="KW-0732">Signal</keyword>
<keyword evidence="6" id="KW-0677">Repeat</keyword>
<dbReference type="PANTHER" id="PTHR45712:SF22">
    <property type="entry name" value="INSULIN-LIKE GROWTH FACTOR-BINDING PROTEIN COMPLEX ACID LABILE SUBUNIT"/>
    <property type="match status" value="1"/>
</dbReference>
<dbReference type="SMART" id="SM00408">
    <property type="entry name" value="IGc2"/>
    <property type="match status" value="1"/>
</dbReference>
<dbReference type="Pfam" id="PF07679">
    <property type="entry name" value="I-set"/>
    <property type="match status" value="1"/>
</dbReference>
<evidence type="ECO:0000256" key="3">
    <source>
        <dbReference type="ARBA" id="ARBA00022614"/>
    </source>
</evidence>
<dbReference type="GO" id="GO:0005886">
    <property type="term" value="C:plasma membrane"/>
    <property type="evidence" value="ECO:0007669"/>
    <property type="project" value="UniProtKB-SubCell"/>
</dbReference>
<dbReference type="GO" id="GO:0005615">
    <property type="term" value="C:extracellular space"/>
    <property type="evidence" value="ECO:0007669"/>
    <property type="project" value="TreeGrafter"/>
</dbReference>
<protein>
    <recommendedName>
        <fullName evidence="12">Ig-like domain-containing protein</fullName>
    </recommendedName>
</protein>
<name>A0A7R9M848_9ACAR</name>
<keyword evidence="10" id="KW-0393">Immunoglobulin domain</keyword>